<dbReference type="GO" id="GO:0016758">
    <property type="term" value="F:hexosyltransferase activity"/>
    <property type="evidence" value="ECO:0007669"/>
    <property type="project" value="TreeGrafter"/>
</dbReference>
<dbReference type="InterPro" id="IPR050194">
    <property type="entry name" value="Glycosyltransferase_grp1"/>
</dbReference>
<protein>
    <submittedName>
        <fullName evidence="3">Glycosyl transferase family 1</fullName>
    </submittedName>
</protein>
<evidence type="ECO:0000313" key="4">
    <source>
        <dbReference type="Proteomes" id="UP000613840"/>
    </source>
</evidence>
<evidence type="ECO:0000259" key="2">
    <source>
        <dbReference type="Pfam" id="PF00534"/>
    </source>
</evidence>
<reference evidence="3" key="1">
    <citation type="journal article" date="2014" name="Int. J. Syst. Evol. Microbiol.">
        <title>Complete genome sequence of Corynebacterium casei LMG S-19264T (=DSM 44701T), isolated from a smear-ripened cheese.</title>
        <authorList>
            <consortium name="US DOE Joint Genome Institute (JGI-PGF)"/>
            <person name="Walter F."/>
            <person name="Albersmeier A."/>
            <person name="Kalinowski J."/>
            <person name="Ruckert C."/>
        </authorList>
    </citation>
    <scope>NUCLEOTIDE SEQUENCE</scope>
    <source>
        <strain evidence="3">CGMCC 4.7306</strain>
    </source>
</reference>
<sequence length="366" mass="39511">MVATMIITNDFPPTVGGIEGFVADVCDLLDHDVLVLTRWTSGWRDHDRKLDFPVIRTGRLLLPTPRVADVAAGLLGEYGIRRVIFGAMAPLALLGPRLRTAGAAELLAISHGHESWWATLPGPSALLRRMGDAVDHVSTISDYTRARIAPALSGSARGRMIRIAPPIDTDRFHPAHDHPAEQPIVIAVGRMVAQKGFDVLLRAWALREVHRDAELLLVGDGPDQRRLRRLARRLGLEGSVRFAGRVPREAVPGLLQQATIFALPVRTRLAGLNPEGLGLGFLEAAATGLPVIAGRSGGAPETVIDGSTGYVVDPHDPQALALRIDELLSDPTRAVRMGAAGRDFVRERFGRDVARATLRAALRLDG</sequence>
<accession>A0A917S0C5</accession>
<dbReference type="PANTHER" id="PTHR45947">
    <property type="entry name" value="SULFOQUINOVOSYL TRANSFERASE SQD2"/>
    <property type="match status" value="1"/>
</dbReference>
<dbReference type="EMBL" id="BMMZ01000001">
    <property type="protein sequence ID" value="GGL48618.1"/>
    <property type="molecule type" value="Genomic_DNA"/>
</dbReference>
<gene>
    <name evidence="3" type="ORF">GCM10011575_03190</name>
</gene>
<reference evidence="3" key="2">
    <citation type="submission" date="2020-09" db="EMBL/GenBank/DDBJ databases">
        <authorList>
            <person name="Sun Q."/>
            <person name="Zhou Y."/>
        </authorList>
    </citation>
    <scope>NUCLEOTIDE SEQUENCE</scope>
    <source>
        <strain evidence="3">CGMCC 4.7306</strain>
    </source>
</reference>
<dbReference type="Proteomes" id="UP000613840">
    <property type="component" value="Unassembled WGS sequence"/>
</dbReference>
<proteinExistence type="predicted"/>
<dbReference type="PANTHER" id="PTHR45947:SF3">
    <property type="entry name" value="SULFOQUINOVOSYL TRANSFERASE SQD2"/>
    <property type="match status" value="1"/>
</dbReference>
<dbReference type="AlphaFoldDB" id="A0A917S0C5"/>
<dbReference type="SUPFAM" id="SSF53756">
    <property type="entry name" value="UDP-Glycosyltransferase/glycogen phosphorylase"/>
    <property type="match status" value="1"/>
</dbReference>
<dbReference type="InterPro" id="IPR001296">
    <property type="entry name" value="Glyco_trans_1"/>
</dbReference>
<dbReference type="Pfam" id="PF00534">
    <property type="entry name" value="Glycos_transf_1"/>
    <property type="match status" value="1"/>
</dbReference>
<dbReference type="Gene3D" id="3.40.50.2000">
    <property type="entry name" value="Glycogen Phosphorylase B"/>
    <property type="match status" value="2"/>
</dbReference>
<comment type="caution">
    <text evidence="3">The sequence shown here is derived from an EMBL/GenBank/DDBJ whole genome shotgun (WGS) entry which is preliminary data.</text>
</comment>
<evidence type="ECO:0000256" key="1">
    <source>
        <dbReference type="ARBA" id="ARBA00022679"/>
    </source>
</evidence>
<keyword evidence="4" id="KW-1185">Reference proteome</keyword>
<organism evidence="3 4">
    <name type="scientific">Microlunatus endophyticus</name>
    <dbReference type="NCBI Taxonomy" id="1716077"/>
    <lineage>
        <taxon>Bacteria</taxon>
        <taxon>Bacillati</taxon>
        <taxon>Actinomycetota</taxon>
        <taxon>Actinomycetes</taxon>
        <taxon>Propionibacteriales</taxon>
        <taxon>Propionibacteriaceae</taxon>
        <taxon>Microlunatus</taxon>
    </lineage>
</organism>
<evidence type="ECO:0000313" key="3">
    <source>
        <dbReference type="EMBL" id="GGL48618.1"/>
    </source>
</evidence>
<keyword evidence="1 3" id="KW-0808">Transferase</keyword>
<feature type="domain" description="Glycosyl transferase family 1" evidence="2">
    <location>
        <begin position="169"/>
        <end position="343"/>
    </location>
</feature>
<name>A0A917S0C5_9ACTN</name>
<dbReference type="CDD" id="cd03801">
    <property type="entry name" value="GT4_PimA-like"/>
    <property type="match status" value="1"/>
</dbReference>